<keyword evidence="2" id="KW-0001">2Fe-2S</keyword>
<dbReference type="Pfam" id="PF00175">
    <property type="entry name" value="NAD_binding_1"/>
    <property type="match status" value="1"/>
</dbReference>
<dbReference type="InterPro" id="IPR050415">
    <property type="entry name" value="MRET"/>
</dbReference>
<dbReference type="Gene3D" id="3.40.50.80">
    <property type="entry name" value="Nucleotide-binding domain of ferredoxin-NADP reductase (FNR) module"/>
    <property type="match status" value="1"/>
</dbReference>
<keyword evidence="1" id="KW-0285">Flavoprotein</keyword>
<name>A0A1I2ZS22_9RHOB</name>
<sequence length="327" mass="34729">MMGGAGHIPARVLRREPAGEGVLRLVLAPVGAPGFPAWQPGAHADLVLPGGDAAGEPLVRQYSLCGDPADLSEYHFGILREADGRGGSTWVHDRLRVGDEIAVGAPRNHFPFAPVAAPAARTLFIAGGIGITPILPMLRQAMAEDRDWRLVAAARSRARLPFRAELAALPAHRLRLHCDDEAGLLDLAGLLAGEGAGTTVYSCGPAPLLDALQSLAEDAPWQLRIERFSAQPAPAGRSDRPFEVVCRASGKRLRVPADKSVLQVLREAGLRVESSCRDGVCGTCELRVLAGTPDHRDSVLTAEERAEGTHMMVCVSRAVGDVLELDI</sequence>
<dbReference type="STRING" id="34004.SAMN04488021_11053"/>
<keyword evidence="5" id="KW-0408">Iron</keyword>
<evidence type="ECO:0000259" key="8">
    <source>
        <dbReference type="PROSITE" id="PS51384"/>
    </source>
</evidence>
<dbReference type="PROSITE" id="PS00197">
    <property type="entry name" value="2FE2S_FER_1"/>
    <property type="match status" value="1"/>
</dbReference>
<dbReference type="InterPro" id="IPR039261">
    <property type="entry name" value="FNR_nucleotide-bd"/>
</dbReference>
<evidence type="ECO:0000259" key="7">
    <source>
        <dbReference type="PROSITE" id="PS51085"/>
    </source>
</evidence>
<feature type="domain" description="FAD-binding FR-type" evidence="8">
    <location>
        <begin position="5"/>
        <end position="113"/>
    </location>
</feature>
<dbReference type="PANTHER" id="PTHR47354:SF1">
    <property type="entry name" value="CARNITINE MONOOXYGENASE REDUCTASE SUBUNIT"/>
    <property type="match status" value="1"/>
</dbReference>
<dbReference type="PANTHER" id="PTHR47354">
    <property type="entry name" value="NADH OXIDOREDUCTASE HCR"/>
    <property type="match status" value="1"/>
</dbReference>
<evidence type="ECO:0000313" key="10">
    <source>
        <dbReference type="Proteomes" id="UP000183635"/>
    </source>
</evidence>
<keyword evidence="3" id="KW-0479">Metal-binding</keyword>
<evidence type="ECO:0000256" key="3">
    <source>
        <dbReference type="ARBA" id="ARBA00022723"/>
    </source>
</evidence>
<evidence type="ECO:0000256" key="6">
    <source>
        <dbReference type="ARBA" id="ARBA00023014"/>
    </source>
</evidence>
<organism evidence="9 10">
    <name type="scientific">Paracoccus aminovorans</name>
    <dbReference type="NCBI Taxonomy" id="34004"/>
    <lineage>
        <taxon>Bacteria</taxon>
        <taxon>Pseudomonadati</taxon>
        <taxon>Pseudomonadota</taxon>
        <taxon>Alphaproteobacteria</taxon>
        <taxon>Rhodobacterales</taxon>
        <taxon>Paracoccaceae</taxon>
        <taxon>Paracoccus</taxon>
    </lineage>
</organism>
<dbReference type="EMBL" id="FOPU01000010">
    <property type="protein sequence ID" value="SFH40554.1"/>
    <property type="molecule type" value="Genomic_DNA"/>
</dbReference>
<feature type="domain" description="2Fe-2S ferredoxin-type" evidence="7">
    <location>
        <begin position="242"/>
        <end position="327"/>
    </location>
</feature>
<dbReference type="SUPFAM" id="SSF54292">
    <property type="entry name" value="2Fe-2S ferredoxin-like"/>
    <property type="match status" value="1"/>
</dbReference>
<dbReference type="InterPro" id="IPR017938">
    <property type="entry name" value="Riboflavin_synthase-like_b-brl"/>
</dbReference>
<dbReference type="Gene3D" id="2.40.30.10">
    <property type="entry name" value="Translation factors"/>
    <property type="match status" value="1"/>
</dbReference>
<dbReference type="PROSITE" id="PS51085">
    <property type="entry name" value="2FE2S_FER_2"/>
    <property type="match status" value="1"/>
</dbReference>
<dbReference type="InterPro" id="IPR001433">
    <property type="entry name" value="OxRdtase_FAD/NAD-bd"/>
</dbReference>
<evidence type="ECO:0000256" key="2">
    <source>
        <dbReference type="ARBA" id="ARBA00022714"/>
    </source>
</evidence>
<dbReference type="SUPFAM" id="SSF63380">
    <property type="entry name" value="Riboflavin synthase domain-like"/>
    <property type="match status" value="1"/>
</dbReference>
<dbReference type="GO" id="GO:0046872">
    <property type="term" value="F:metal ion binding"/>
    <property type="evidence" value="ECO:0007669"/>
    <property type="project" value="UniProtKB-KW"/>
</dbReference>
<dbReference type="PROSITE" id="PS51384">
    <property type="entry name" value="FAD_FR"/>
    <property type="match status" value="1"/>
</dbReference>
<dbReference type="GO" id="GO:0016491">
    <property type="term" value="F:oxidoreductase activity"/>
    <property type="evidence" value="ECO:0007669"/>
    <property type="project" value="UniProtKB-KW"/>
</dbReference>
<dbReference type="AlphaFoldDB" id="A0A1I2ZS22"/>
<dbReference type="GO" id="GO:0051537">
    <property type="term" value="F:2 iron, 2 sulfur cluster binding"/>
    <property type="evidence" value="ECO:0007669"/>
    <property type="project" value="UniProtKB-KW"/>
</dbReference>
<proteinExistence type="predicted"/>
<dbReference type="InterPro" id="IPR006058">
    <property type="entry name" value="2Fe2S_fd_BS"/>
</dbReference>
<evidence type="ECO:0000256" key="4">
    <source>
        <dbReference type="ARBA" id="ARBA00023002"/>
    </source>
</evidence>
<keyword evidence="10" id="KW-1185">Reference proteome</keyword>
<accession>A0A1I2ZS22</accession>
<dbReference type="InterPro" id="IPR012675">
    <property type="entry name" value="Beta-grasp_dom_sf"/>
</dbReference>
<keyword evidence="4" id="KW-0560">Oxidoreductase</keyword>
<dbReference type="InterPro" id="IPR017927">
    <property type="entry name" value="FAD-bd_FR_type"/>
</dbReference>
<dbReference type="SUPFAM" id="SSF52343">
    <property type="entry name" value="Ferredoxin reductase-like, C-terminal NADP-linked domain"/>
    <property type="match status" value="1"/>
</dbReference>
<evidence type="ECO:0000256" key="1">
    <source>
        <dbReference type="ARBA" id="ARBA00022630"/>
    </source>
</evidence>
<evidence type="ECO:0000256" key="5">
    <source>
        <dbReference type="ARBA" id="ARBA00023004"/>
    </source>
</evidence>
<protein>
    <submittedName>
        <fullName evidence="9">Ferredoxin-NADP reductase</fullName>
    </submittedName>
</protein>
<dbReference type="Proteomes" id="UP000183635">
    <property type="component" value="Unassembled WGS sequence"/>
</dbReference>
<dbReference type="CDD" id="cd00207">
    <property type="entry name" value="fer2"/>
    <property type="match status" value="1"/>
</dbReference>
<gene>
    <name evidence="9" type="ORF">SAMN04488021_11053</name>
</gene>
<dbReference type="Pfam" id="PF00111">
    <property type="entry name" value="Fer2"/>
    <property type="match status" value="1"/>
</dbReference>
<dbReference type="Gene3D" id="3.10.20.30">
    <property type="match status" value="1"/>
</dbReference>
<keyword evidence="6" id="KW-0411">Iron-sulfur</keyword>
<dbReference type="CDD" id="cd06185">
    <property type="entry name" value="PDR_like"/>
    <property type="match status" value="1"/>
</dbReference>
<dbReference type="PRINTS" id="PR00410">
    <property type="entry name" value="PHEHYDRXLASE"/>
</dbReference>
<reference evidence="9 10" key="1">
    <citation type="submission" date="2016-10" db="EMBL/GenBank/DDBJ databases">
        <authorList>
            <person name="de Groot N.N."/>
        </authorList>
    </citation>
    <scope>NUCLEOTIDE SEQUENCE [LARGE SCALE GENOMIC DNA]</scope>
    <source>
        <strain evidence="9 10">DSM 8537</strain>
    </source>
</reference>
<dbReference type="InterPro" id="IPR001041">
    <property type="entry name" value="2Fe-2S_ferredoxin-type"/>
</dbReference>
<dbReference type="InterPro" id="IPR036010">
    <property type="entry name" value="2Fe-2S_ferredoxin-like_sf"/>
</dbReference>
<evidence type="ECO:0000313" key="9">
    <source>
        <dbReference type="EMBL" id="SFH40554.1"/>
    </source>
</evidence>